<reference evidence="1" key="2">
    <citation type="submission" date="2020-11" db="EMBL/GenBank/DDBJ databases">
        <authorList>
            <person name="McCartney M.A."/>
            <person name="Auch B."/>
            <person name="Kono T."/>
            <person name="Mallez S."/>
            <person name="Becker A."/>
            <person name="Gohl D.M."/>
            <person name="Silverstein K.A.T."/>
            <person name="Koren S."/>
            <person name="Bechman K.B."/>
            <person name="Herman A."/>
            <person name="Abrahante J.E."/>
            <person name="Garbe J."/>
        </authorList>
    </citation>
    <scope>NUCLEOTIDE SEQUENCE</scope>
    <source>
        <strain evidence="1">Duluth1</strain>
        <tissue evidence="1">Whole animal</tissue>
    </source>
</reference>
<sequence>MWPVGYALRRDNYRSVVISGPCSGRDNTVAAQDKCPESLGFWRILLAVECLLSLPRSIKVAVNC</sequence>
<proteinExistence type="predicted"/>
<protein>
    <submittedName>
        <fullName evidence="1">Uncharacterized protein</fullName>
    </submittedName>
</protein>
<dbReference type="Proteomes" id="UP000828390">
    <property type="component" value="Unassembled WGS sequence"/>
</dbReference>
<dbReference type="AlphaFoldDB" id="A0A9D4LND5"/>
<organism evidence="1 2">
    <name type="scientific">Dreissena polymorpha</name>
    <name type="common">Zebra mussel</name>
    <name type="synonym">Mytilus polymorpha</name>
    <dbReference type="NCBI Taxonomy" id="45954"/>
    <lineage>
        <taxon>Eukaryota</taxon>
        <taxon>Metazoa</taxon>
        <taxon>Spiralia</taxon>
        <taxon>Lophotrochozoa</taxon>
        <taxon>Mollusca</taxon>
        <taxon>Bivalvia</taxon>
        <taxon>Autobranchia</taxon>
        <taxon>Heteroconchia</taxon>
        <taxon>Euheterodonta</taxon>
        <taxon>Imparidentia</taxon>
        <taxon>Neoheterodontei</taxon>
        <taxon>Myida</taxon>
        <taxon>Dreissenoidea</taxon>
        <taxon>Dreissenidae</taxon>
        <taxon>Dreissena</taxon>
    </lineage>
</organism>
<reference evidence="1" key="1">
    <citation type="journal article" date="2019" name="bioRxiv">
        <title>The Genome of the Zebra Mussel, Dreissena polymorpha: A Resource for Invasive Species Research.</title>
        <authorList>
            <person name="McCartney M.A."/>
            <person name="Auch B."/>
            <person name="Kono T."/>
            <person name="Mallez S."/>
            <person name="Zhang Y."/>
            <person name="Obille A."/>
            <person name="Becker A."/>
            <person name="Abrahante J.E."/>
            <person name="Garbe J."/>
            <person name="Badalamenti J.P."/>
            <person name="Herman A."/>
            <person name="Mangelson H."/>
            <person name="Liachko I."/>
            <person name="Sullivan S."/>
            <person name="Sone E.D."/>
            <person name="Koren S."/>
            <person name="Silverstein K.A.T."/>
            <person name="Beckman K.B."/>
            <person name="Gohl D.M."/>
        </authorList>
    </citation>
    <scope>NUCLEOTIDE SEQUENCE</scope>
    <source>
        <strain evidence="1">Duluth1</strain>
        <tissue evidence="1">Whole animal</tissue>
    </source>
</reference>
<gene>
    <name evidence="1" type="ORF">DPMN_024677</name>
</gene>
<comment type="caution">
    <text evidence="1">The sequence shown here is derived from an EMBL/GenBank/DDBJ whole genome shotgun (WGS) entry which is preliminary data.</text>
</comment>
<evidence type="ECO:0000313" key="1">
    <source>
        <dbReference type="EMBL" id="KAH3861743.1"/>
    </source>
</evidence>
<accession>A0A9D4LND5</accession>
<keyword evidence="2" id="KW-1185">Reference proteome</keyword>
<evidence type="ECO:0000313" key="2">
    <source>
        <dbReference type="Proteomes" id="UP000828390"/>
    </source>
</evidence>
<dbReference type="EMBL" id="JAIWYP010000002">
    <property type="protein sequence ID" value="KAH3861743.1"/>
    <property type="molecule type" value="Genomic_DNA"/>
</dbReference>
<name>A0A9D4LND5_DREPO</name>